<dbReference type="SUPFAM" id="SSF110111">
    <property type="entry name" value="Ctag/Cox11"/>
    <property type="match status" value="1"/>
</dbReference>
<comment type="similarity">
    <text evidence="3 10">Belongs to the COX11/CtaG family.</text>
</comment>
<evidence type="ECO:0000256" key="11">
    <source>
        <dbReference type="SAM" id="SignalP"/>
    </source>
</evidence>
<dbReference type="RefSeq" id="WP_183816455.1">
    <property type="nucleotide sequence ID" value="NZ_JACHOB010000001.1"/>
</dbReference>
<evidence type="ECO:0000256" key="3">
    <source>
        <dbReference type="ARBA" id="ARBA00009620"/>
    </source>
</evidence>
<dbReference type="InterPro" id="IPR007533">
    <property type="entry name" value="Cyt_c_oxidase_assmbl_CtaG"/>
</dbReference>
<keyword evidence="6 10" id="KW-0735">Signal-anchor</keyword>
<comment type="caution">
    <text evidence="12">The sequence shown here is derived from an EMBL/GenBank/DDBJ whole genome shotgun (WGS) entry which is preliminary data.</text>
</comment>
<dbReference type="NCBIfam" id="NF003465">
    <property type="entry name" value="PRK05089.1"/>
    <property type="match status" value="1"/>
</dbReference>
<keyword evidence="9 10" id="KW-0472">Membrane</keyword>
<comment type="function">
    <text evidence="1 10">Exerts its effect at some terminal stage of cytochrome c oxidase synthesis, probably by being involved in the insertion of the copper B into subunit I.</text>
</comment>
<evidence type="ECO:0000256" key="9">
    <source>
        <dbReference type="ARBA" id="ARBA00023136"/>
    </source>
</evidence>
<evidence type="ECO:0000256" key="1">
    <source>
        <dbReference type="ARBA" id="ARBA00004007"/>
    </source>
</evidence>
<keyword evidence="10" id="KW-1003">Cell membrane</keyword>
<dbReference type="Gene3D" id="2.60.370.10">
    <property type="entry name" value="Ctag/Cox11"/>
    <property type="match status" value="1"/>
</dbReference>
<keyword evidence="13" id="KW-1185">Reference proteome</keyword>
<dbReference type="Pfam" id="PF04442">
    <property type="entry name" value="CtaG_Cox11"/>
    <property type="match status" value="1"/>
</dbReference>
<dbReference type="PANTHER" id="PTHR21320">
    <property type="entry name" value="CYTOCHROME C OXIDASE ASSEMBLY PROTEIN COX11-RELATED"/>
    <property type="match status" value="1"/>
</dbReference>
<dbReference type="PANTHER" id="PTHR21320:SF3">
    <property type="entry name" value="CYTOCHROME C OXIDASE ASSEMBLY PROTEIN COX11, MITOCHONDRIAL-RELATED"/>
    <property type="match status" value="1"/>
</dbReference>
<name>A0A840I3B9_9PROT</name>
<feature type="topological domain" description="Periplasmic" evidence="10">
    <location>
        <begin position="26"/>
        <end position="183"/>
    </location>
</feature>
<evidence type="ECO:0000256" key="6">
    <source>
        <dbReference type="ARBA" id="ARBA00022968"/>
    </source>
</evidence>
<organism evidence="12 13">
    <name type="scientific">Parvularcula dongshanensis</name>
    <dbReference type="NCBI Taxonomy" id="1173995"/>
    <lineage>
        <taxon>Bacteria</taxon>
        <taxon>Pseudomonadati</taxon>
        <taxon>Pseudomonadota</taxon>
        <taxon>Alphaproteobacteria</taxon>
        <taxon>Parvularculales</taxon>
        <taxon>Parvularculaceae</taxon>
        <taxon>Parvularcula</taxon>
    </lineage>
</organism>
<feature type="chain" id="PRO_5032879490" description="Cytochrome c oxidase assembly protein CtaG" evidence="11">
    <location>
        <begin position="25"/>
        <end position="183"/>
    </location>
</feature>
<evidence type="ECO:0000256" key="7">
    <source>
        <dbReference type="ARBA" id="ARBA00022989"/>
    </source>
</evidence>
<evidence type="ECO:0000256" key="2">
    <source>
        <dbReference type="ARBA" id="ARBA00004382"/>
    </source>
</evidence>
<evidence type="ECO:0000256" key="10">
    <source>
        <dbReference type="HAMAP-Rule" id="MF_00155"/>
    </source>
</evidence>
<keyword evidence="7 10" id="KW-1133">Transmembrane helix</keyword>
<evidence type="ECO:0000313" key="13">
    <source>
        <dbReference type="Proteomes" id="UP000563524"/>
    </source>
</evidence>
<reference evidence="12 13" key="1">
    <citation type="submission" date="2020-08" db="EMBL/GenBank/DDBJ databases">
        <title>Genomic Encyclopedia of Type Strains, Phase IV (KMG-IV): sequencing the most valuable type-strain genomes for metagenomic binning, comparative biology and taxonomic classification.</title>
        <authorList>
            <person name="Goeker M."/>
        </authorList>
    </citation>
    <scope>NUCLEOTIDE SEQUENCE [LARGE SCALE GENOMIC DNA]</scope>
    <source>
        <strain evidence="12 13">DSM 102850</strain>
    </source>
</reference>
<dbReference type="FunFam" id="2.60.370.10:FF:000001">
    <property type="entry name" value="COX11 cytochrome c oxidase assembly homolog"/>
    <property type="match status" value="1"/>
</dbReference>
<dbReference type="PIRSF" id="PIRSF005413">
    <property type="entry name" value="COX11"/>
    <property type="match status" value="1"/>
</dbReference>
<dbReference type="AlphaFoldDB" id="A0A840I3B9"/>
<feature type="topological domain" description="Cytoplasmic" evidence="10">
    <location>
        <begin position="1"/>
        <end position="6"/>
    </location>
</feature>
<protein>
    <recommendedName>
        <fullName evidence="4 10">Cytochrome c oxidase assembly protein CtaG</fullName>
    </recommendedName>
</protein>
<evidence type="ECO:0000313" key="12">
    <source>
        <dbReference type="EMBL" id="MBB4658540.1"/>
    </source>
</evidence>
<keyword evidence="10" id="KW-0997">Cell inner membrane</keyword>
<keyword evidence="8 10" id="KW-0186">Copper</keyword>
<dbReference type="HAMAP" id="MF_00155">
    <property type="entry name" value="CtaG"/>
    <property type="match status" value="1"/>
</dbReference>
<accession>A0A840I3B9</accession>
<feature type="signal peptide" evidence="11">
    <location>
        <begin position="1"/>
        <end position="24"/>
    </location>
</feature>
<dbReference type="GO" id="GO:0008535">
    <property type="term" value="P:respiratory chain complex IV assembly"/>
    <property type="evidence" value="ECO:0007669"/>
    <property type="project" value="UniProtKB-UniRule"/>
</dbReference>
<dbReference type="Proteomes" id="UP000563524">
    <property type="component" value="Unassembled WGS sequence"/>
</dbReference>
<sequence>MTSNGRVVLIVCTAIAGMTGLVAAAPSLYNTFCRVTGFDGTTQRADAGSDRVLDRKVTVRFDGTVAPGLPWSFKPEQVSQTLHVGETAMAYFAATNSSDTPVVGTATFNVQPAKAGLYFMKVQCFCFTEQRLEPGQSVSMPVTYFIDPSIADDDNLDDVREITLSYTFYRNEDAEAKLVASGD</sequence>
<gene>
    <name evidence="10" type="primary">ctaG</name>
    <name evidence="12" type="ORF">GGQ59_001040</name>
</gene>
<dbReference type="InterPro" id="IPR023471">
    <property type="entry name" value="CtaG/Cox11_dom_sf"/>
</dbReference>
<comment type="subcellular location">
    <subcellularLocation>
        <location evidence="2 10">Cell inner membrane</location>
        <topology evidence="2 10">Single-pass type II membrane protein</topology>
        <orientation evidence="2 10">Periplasmic side</orientation>
    </subcellularLocation>
</comment>
<evidence type="ECO:0000256" key="4">
    <source>
        <dbReference type="ARBA" id="ARBA00015384"/>
    </source>
</evidence>
<evidence type="ECO:0000256" key="5">
    <source>
        <dbReference type="ARBA" id="ARBA00022692"/>
    </source>
</evidence>
<keyword evidence="5 10" id="KW-0812">Transmembrane</keyword>
<dbReference type="EMBL" id="JACHOB010000001">
    <property type="protein sequence ID" value="MBB4658540.1"/>
    <property type="molecule type" value="Genomic_DNA"/>
</dbReference>
<keyword evidence="11" id="KW-0732">Signal</keyword>
<dbReference type="GO" id="GO:0005886">
    <property type="term" value="C:plasma membrane"/>
    <property type="evidence" value="ECO:0007669"/>
    <property type="project" value="UniProtKB-SubCell"/>
</dbReference>
<proteinExistence type="inferred from homology"/>
<evidence type="ECO:0000256" key="8">
    <source>
        <dbReference type="ARBA" id="ARBA00023008"/>
    </source>
</evidence>
<dbReference type="GO" id="GO:0005507">
    <property type="term" value="F:copper ion binding"/>
    <property type="evidence" value="ECO:0007669"/>
    <property type="project" value="InterPro"/>
</dbReference>